<evidence type="ECO:0000313" key="1">
    <source>
        <dbReference type="EMBL" id="RIA86544.1"/>
    </source>
</evidence>
<gene>
    <name evidence="1" type="ORF">C1645_829096</name>
</gene>
<dbReference type="Proteomes" id="UP000265703">
    <property type="component" value="Unassembled WGS sequence"/>
</dbReference>
<organism evidence="1 2">
    <name type="scientific">Glomus cerebriforme</name>
    <dbReference type="NCBI Taxonomy" id="658196"/>
    <lineage>
        <taxon>Eukaryota</taxon>
        <taxon>Fungi</taxon>
        <taxon>Fungi incertae sedis</taxon>
        <taxon>Mucoromycota</taxon>
        <taxon>Glomeromycotina</taxon>
        <taxon>Glomeromycetes</taxon>
        <taxon>Glomerales</taxon>
        <taxon>Glomeraceae</taxon>
        <taxon>Glomus</taxon>
    </lineage>
</organism>
<proteinExistence type="predicted"/>
<sequence>MLKEVCGQIAVDELDNHLVQISRFPGLKIFKNGLENIKRFTVDDFQNMMKVFLFVIEGIIIKHQGSLSVDKAKKTDELLVIIGIRCIYTVDESVSQNQS</sequence>
<accession>A0A397SUY3</accession>
<dbReference type="AlphaFoldDB" id="A0A397SUY3"/>
<keyword evidence="2" id="KW-1185">Reference proteome</keyword>
<dbReference type="OrthoDB" id="2422819at2759"/>
<dbReference type="EMBL" id="QKYT01000357">
    <property type="protein sequence ID" value="RIA86544.1"/>
    <property type="molecule type" value="Genomic_DNA"/>
</dbReference>
<name>A0A397SUY3_9GLOM</name>
<comment type="caution">
    <text evidence="1">The sequence shown here is derived from an EMBL/GenBank/DDBJ whole genome shotgun (WGS) entry which is preliminary data.</text>
</comment>
<evidence type="ECO:0000313" key="2">
    <source>
        <dbReference type="Proteomes" id="UP000265703"/>
    </source>
</evidence>
<reference evidence="1 2" key="1">
    <citation type="submission" date="2018-06" db="EMBL/GenBank/DDBJ databases">
        <title>Comparative genomics reveals the genomic features of Rhizophagus irregularis, R. cerebriforme, R. diaphanum and Gigaspora rosea, and their symbiotic lifestyle signature.</title>
        <authorList>
            <person name="Morin E."/>
            <person name="San Clemente H."/>
            <person name="Chen E.C.H."/>
            <person name="De La Providencia I."/>
            <person name="Hainaut M."/>
            <person name="Kuo A."/>
            <person name="Kohler A."/>
            <person name="Murat C."/>
            <person name="Tang N."/>
            <person name="Roy S."/>
            <person name="Loubradou J."/>
            <person name="Henrissat B."/>
            <person name="Grigoriev I.V."/>
            <person name="Corradi N."/>
            <person name="Roux C."/>
            <person name="Martin F.M."/>
        </authorList>
    </citation>
    <scope>NUCLEOTIDE SEQUENCE [LARGE SCALE GENOMIC DNA]</scope>
    <source>
        <strain evidence="1 2">DAOM 227022</strain>
    </source>
</reference>
<protein>
    <submittedName>
        <fullName evidence="1">Uncharacterized protein</fullName>
    </submittedName>
</protein>